<organism evidence="7">
    <name type="scientific">Oikopleura dioica</name>
    <name type="common">Tunicate</name>
    <dbReference type="NCBI Taxonomy" id="34765"/>
    <lineage>
        <taxon>Eukaryota</taxon>
        <taxon>Metazoa</taxon>
        <taxon>Chordata</taxon>
        <taxon>Tunicata</taxon>
        <taxon>Appendicularia</taxon>
        <taxon>Copelata</taxon>
        <taxon>Oikopleuridae</taxon>
        <taxon>Oikopleura</taxon>
    </lineage>
</organism>
<dbReference type="InterPro" id="IPR019134">
    <property type="entry name" value="Cactin_C"/>
</dbReference>
<reference evidence="7" key="1">
    <citation type="journal article" date="2004" name="Nature">
        <title>Hox cluster disintegration with persistent anteroposterior order of expression in Oikopleura dioica.</title>
        <authorList>
            <person name="Seo H.C."/>
            <person name="Edvardsen R.B."/>
            <person name="Maeland A.D."/>
            <person name="Bjordal M."/>
            <person name="Jensen M.F."/>
            <person name="Hansen A."/>
            <person name="Flaat M."/>
            <person name="Weissenbach J."/>
            <person name="Lehrach H."/>
            <person name="Wincker P."/>
            <person name="Reinhardt R."/>
            <person name="Chourrout D."/>
        </authorList>
    </citation>
    <scope>NUCLEOTIDE SEQUENCE</scope>
</reference>
<evidence type="ECO:0000259" key="5">
    <source>
        <dbReference type="Pfam" id="PF09732"/>
    </source>
</evidence>
<feature type="transmembrane region" description="Helical" evidence="4">
    <location>
        <begin position="40"/>
        <end position="59"/>
    </location>
</feature>
<feature type="domain" description="Splicing factor cactin central" evidence="6">
    <location>
        <begin position="219"/>
        <end position="401"/>
    </location>
</feature>
<dbReference type="PANTHER" id="PTHR21737">
    <property type="entry name" value="POLYGLUTAMINE BINDING PROTEIN 1/MARVEL MEMBRANE-ASSOCIATING DOMAIN CONTAINING 3"/>
    <property type="match status" value="1"/>
</dbReference>
<evidence type="ECO:0000256" key="1">
    <source>
        <dbReference type="ARBA" id="ARBA00006895"/>
    </source>
</evidence>
<name>Q66S15_OIKDI</name>
<keyword evidence="4" id="KW-0812">Transmembrane</keyword>
<dbReference type="AlphaFoldDB" id="Q66S15"/>
<dbReference type="Pfam" id="PF10312">
    <property type="entry name" value="Cactin_mid"/>
    <property type="match status" value="1"/>
</dbReference>
<dbReference type="SMART" id="SM01050">
    <property type="entry name" value="CactinC_cactus"/>
    <property type="match status" value="1"/>
</dbReference>
<reference evidence="7" key="2">
    <citation type="journal article" date="2005" name="Curr. Biol.">
        <title>Remodelling of the homeobox gene complement in the tunicate Oikopleura dioica.</title>
        <authorList>
            <person name="Edvardsen R.B."/>
            <person name="Seo H.C."/>
            <person name="Jensen M.F."/>
            <person name="Mialon A."/>
            <person name="Mikhaleva J."/>
            <person name="Bjordal M."/>
            <person name="Cartry J."/>
            <person name="Reinhardt R."/>
            <person name="Weissenbach J."/>
            <person name="Wincker P."/>
            <person name="Chourrout D."/>
        </authorList>
    </citation>
    <scope>NUCLEOTIDE SEQUENCE</scope>
</reference>
<accession>Q66S15</accession>
<dbReference type="PANTHER" id="PTHR21737:SF4">
    <property type="entry name" value="SPLICING FACTOR CACTIN"/>
    <property type="match status" value="1"/>
</dbReference>
<gene>
    <name evidence="7" type="ORF">008-41</name>
</gene>
<keyword evidence="3" id="KW-0175">Coiled coil</keyword>
<feature type="domain" description="Splicing factor Cactin C-terminal" evidence="5">
    <location>
        <begin position="572"/>
        <end position="696"/>
    </location>
</feature>
<evidence type="ECO:0000259" key="6">
    <source>
        <dbReference type="Pfam" id="PF10312"/>
    </source>
</evidence>
<sequence length="696" mass="81645">MRIEIGKKESVFKPVPYKKLVPYQHLIIKFGETVSLNNPFGLGVFIGIFTLLCFAFHLFNPPVVSSLALIGLAYVWIEWGFGFLADDDAIVEDERLKEIYHKYVYVSTYLTKISKKINKEKRRQERLGWGSSLSGYTNDDNPFGDERLVETFVWKKKMDKEGNAHLTEVEQKKLIQNRQAINTKDLEKVKEARVAREHERQIREAERAHEAAMGDNDMDAQRFKQWTDQEEEFHLQQARLRSKIRIKDGRANPIDLLARYLEVLQGKEEVPDTELHEPYVYTNGLETEQLEDLIADVEVYRKVDKAEVAQTFWDNVTTVAEDLVKTQKETRGHRSDINPSVKADILKIFKGKSVQKLDDLKLKVTLKIEQGRKTGADNNYWEALLKELAGYRAKVSLQEQHKQFMKRVDAAQIEHDAEIAKKKAEKVEPVVFKTPKFEAPKYSRKTEKPQDDDKEAGIIIEQRSLEEIEAEKKQRQMETDCQELYEDKSYTPPLIDVVPDGEEIIKAAIEILSLQETRELIRKNPTKIKAAAKTTNTSVLEDKFLQTAKQDMDQDEAEFSVEAQLENQVYKWADKYKPRKPKFFNRVHTGFEWNKYNQMHYDFDNPPPKIVQGYKFNIFYPDLIDKSVSPDYEILKLEEDPEFCVLRVKSGPPYEDIAFKVVNREWDFGNKKGFRCQFMNGMFQLWFYYKRYRYRR</sequence>
<proteinExistence type="inferred from homology"/>
<protein>
    <recommendedName>
        <fullName evidence="2">Splicing factor Cactin</fullName>
    </recommendedName>
</protein>
<dbReference type="EMBL" id="AY613856">
    <property type="protein sequence ID" value="AAT47878.1"/>
    <property type="molecule type" value="Genomic_DNA"/>
</dbReference>
<dbReference type="GO" id="GO:0005737">
    <property type="term" value="C:cytoplasm"/>
    <property type="evidence" value="ECO:0007669"/>
    <property type="project" value="TreeGrafter"/>
</dbReference>
<keyword evidence="4" id="KW-1133">Transmembrane helix</keyword>
<keyword evidence="4" id="KW-0472">Membrane</keyword>
<dbReference type="GO" id="GO:0045292">
    <property type="term" value="P:mRNA cis splicing, via spliceosome"/>
    <property type="evidence" value="ECO:0007669"/>
    <property type="project" value="TreeGrafter"/>
</dbReference>
<dbReference type="Pfam" id="PF09732">
    <property type="entry name" value="CactinC_cactus"/>
    <property type="match status" value="1"/>
</dbReference>
<evidence type="ECO:0000256" key="3">
    <source>
        <dbReference type="SAM" id="Coils"/>
    </source>
</evidence>
<dbReference type="GO" id="GO:0005681">
    <property type="term" value="C:spliceosomal complex"/>
    <property type="evidence" value="ECO:0007669"/>
    <property type="project" value="TreeGrafter"/>
</dbReference>
<evidence type="ECO:0000256" key="4">
    <source>
        <dbReference type="SAM" id="Phobius"/>
    </source>
</evidence>
<comment type="similarity">
    <text evidence="1">Belongs to the CACTIN family.</text>
</comment>
<evidence type="ECO:0000313" key="7">
    <source>
        <dbReference type="EMBL" id="AAT47878.1"/>
    </source>
</evidence>
<feature type="coiled-coil region" evidence="3">
    <location>
        <begin position="188"/>
        <end position="215"/>
    </location>
</feature>
<evidence type="ECO:0000256" key="2">
    <source>
        <dbReference type="ARBA" id="ARBA00034534"/>
    </source>
</evidence>
<dbReference type="InterPro" id="IPR018816">
    <property type="entry name" value="Cactin_central"/>
</dbReference>